<dbReference type="EMBL" id="SNRW01001779">
    <property type="protein sequence ID" value="KAA6395058.1"/>
    <property type="molecule type" value="Genomic_DNA"/>
</dbReference>
<proteinExistence type="predicted"/>
<dbReference type="AlphaFoldDB" id="A0A5J4WJL8"/>
<dbReference type="Proteomes" id="UP000324800">
    <property type="component" value="Unassembled WGS sequence"/>
</dbReference>
<organism evidence="1 2">
    <name type="scientific">Streblomastix strix</name>
    <dbReference type="NCBI Taxonomy" id="222440"/>
    <lineage>
        <taxon>Eukaryota</taxon>
        <taxon>Metamonada</taxon>
        <taxon>Preaxostyla</taxon>
        <taxon>Oxymonadida</taxon>
        <taxon>Streblomastigidae</taxon>
        <taxon>Streblomastix</taxon>
    </lineage>
</organism>
<gene>
    <name evidence="1" type="ORF">EZS28_009416</name>
</gene>
<sequence length="573" mass="61366">MGFFSKIANFGSKILGGVKHAAQWVAPTLHKVLTTVTGPAGMIHPGIGAALSAGANLAGAVDRLYSKRGGNSAGGQLQNEDYQLFIDNGNALVYAANNQIIVGQASDFALKIAPNGLLTVKNLKVLNFDFVAQINQLNNEVNQLQSTVGSIDADIVGVKNDIITIQQVLAQQQHFRGYYLLNSDITSLPDSADGDFAFSAESWTVWMYSDEWYNSGDIVPDQVTPASDAVPLVDSATGVAGISTEYSRGDHQHPLQVSTVLPLADTATGEAGTAATYARSDHTHHVNLSNDIPLKDSGTGTAGVSNIYASATHQHPLNIDPTIANVPLVNATAAANGTSDFYCRNDHVHPQQLTYDGNITSTKFIKTGGLATEILSANGDTTTIDAKLSRTYTGSGWIRLCVFPAGNSVDNPFIEFKIYTSYNSVQTIRLQPNYTENGITNVYGVFNAPTYIGTQYIVENGARSLFHNHSGTGTSAVYNAYIQLESVGSITIVVSDKSTYFTNRITEILTQDVVTGVSSGTVIPINYNYGYGGFMQNTLQVNPTDRSKSSYNNGIRIGNFIIELSPLIHKPTL</sequence>
<evidence type="ECO:0000313" key="1">
    <source>
        <dbReference type="EMBL" id="KAA6395058.1"/>
    </source>
</evidence>
<comment type="caution">
    <text evidence="1">The sequence shown here is derived from an EMBL/GenBank/DDBJ whole genome shotgun (WGS) entry which is preliminary data.</text>
</comment>
<accession>A0A5J4WJL8</accession>
<evidence type="ECO:0000313" key="2">
    <source>
        <dbReference type="Proteomes" id="UP000324800"/>
    </source>
</evidence>
<name>A0A5J4WJL8_9EUKA</name>
<reference evidence="1 2" key="1">
    <citation type="submission" date="2019-03" db="EMBL/GenBank/DDBJ databases">
        <title>Single cell metagenomics reveals metabolic interactions within the superorganism composed of flagellate Streblomastix strix and complex community of Bacteroidetes bacteria on its surface.</title>
        <authorList>
            <person name="Treitli S.C."/>
            <person name="Kolisko M."/>
            <person name="Husnik F."/>
            <person name="Keeling P."/>
            <person name="Hampl V."/>
        </authorList>
    </citation>
    <scope>NUCLEOTIDE SEQUENCE [LARGE SCALE GENOMIC DNA]</scope>
    <source>
        <strain evidence="1">ST1C</strain>
    </source>
</reference>
<protein>
    <submittedName>
        <fullName evidence="1">Uncharacterized protein</fullName>
    </submittedName>
</protein>